<sequence>MKTDVILDIRRPSLLFSNPIVGVFTRNCGEDVEFEPVPLISGGETENVEVRKVRFFLTDKADLKVGNCVSAFYAPTNLKDFLATIICNNDQIEDLKITMTDKSTVVSFVFNGEYKDND</sequence>
<organism evidence="1">
    <name type="scientific">Peromfec virus RodF8_20</name>
    <dbReference type="NCBI Taxonomy" id="2929362"/>
    <lineage>
        <taxon>Viruses</taxon>
        <taxon>Monodnaviria</taxon>
        <taxon>Sangervirae</taxon>
        <taxon>Phixviricota</taxon>
        <taxon>Malgrandaviricetes</taxon>
        <taxon>Petitvirales</taxon>
        <taxon>Microviridae</taxon>
    </lineage>
</organism>
<evidence type="ECO:0000313" key="1">
    <source>
        <dbReference type="EMBL" id="UPW41687.1"/>
    </source>
</evidence>
<accession>A0A976N273</accession>
<dbReference type="EMBL" id="OM869649">
    <property type="protein sequence ID" value="UPW41687.1"/>
    <property type="molecule type" value="Genomic_DNA"/>
</dbReference>
<name>A0A976N273_9VIRU</name>
<proteinExistence type="predicted"/>
<reference evidence="1" key="1">
    <citation type="submission" date="2022-02" db="EMBL/GenBank/DDBJ databases">
        <title>Towards deciphering the DNA virus diversity associated with rodent species in the families Cricetidae and Heteromyidae.</title>
        <authorList>
            <person name="Lund M."/>
            <person name="Larsen B.B."/>
            <person name="Gryseels S."/>
            <person name="Kraberger S."/>
            <person name="Rowsey D.M."/>
            <person name="Steger L."/>
            <person name="Yule K.M."/>
            <person name="Upham N.S."/>
            <person name="Worobey M."/>
            <person name="Van Doorslaer K."/>
            <person name="Varsani A."/>
        </authorList>
    </citation>
    <scope>NUCLEOTIDE SEQUENCE</scope>
    <source>
        <strain evidence="1">NeonRodF8_20</strain>
    </source>
</reference>
<protein>
    <submittedName>
        <fullName evidence="1">Uncharacterized protein</fullName>
    </submittedName>
</protein>